<keyword evidence="5" id="KW-0472">Membrane</keyword>
<evidence type="ECO:0000256" key="4">
    <source>
        <dbReference type="ARBA" id="ARBA00022989"/>
    </source>
</evidence>
<dbReference type="PANTHER" id="PTHR12270:SF52">
    <property type="entry name" value="GLYCOSYLTRANSFERASE-LIKE PROTEIN GNT13-RELATED"/>
    <property type="match status" value="1"/>
</dbReference>
<dbReference type="EMBL" id="OU594947">
    <property type="protein sequence ID" value="CAG9291196.1"/>
    <property type="molecule type" value="Genomic_DNA"/>
</dbReference>
<keyword evidence="4" id="KW-1133">Transmembrane helix</keyword>
<reference evidence="7" key="1">
    <citation type="submission" date="2022-02" db="EMBL/GenBank/DDBJ databases">
        <authorList>
            <person name="Giguere J D."/>
        </authorList>
    </citation>
    <scope>NUCLEOTIDE SEQUENCE</scope>
    <source>
        <strain evidence="7">CCAP 1055/1</strain>
    </source>
</reference>
<evidence type="ECO:0000256" key="5">
    <source>
        <dbReference type="ARBA" id="ARBA00023136"/>
    </source>
</evidence>
<organism evidence="7">
    <name type="scientific">Phaeodactylum tricornutum</name>
    <name type="common">Diatom</name>
    <dbReference type="NCBI Taxonomy" id="2850"/>
    <lineage>
        <taxon>Eukaryota</taxon>
        <taxon>Sar</taxon>
        <taxon>Stramenopiles</taxon>
        <taxon>Ochrophyta</taxon>
        <taxon>Bacillariophyta</taxon>
        <taxon>Bacillariophyceae</taxon>
        <taxon>Bacillariophycidae</taxon>
        <taxon>Naviculales</taxon>
        <taxon>Phaeodactylaceae</taxon>
        <taxon>Phaeodactylum</taxon>
    </lineage>
</organism>
<dbReference type="GO" id="GO:0035269">
    <property type="term" value="P:protein O-linked glycosylation via mannose"/>
    <property type="evidence" value="ECO:0007669"/>
    <property type="project" value="TreeGrafter"/>
</dbReference>
<evidence type="ECO:0000256" key="3">
    <source>
        <dbReference type="ARBA" id="ARBA00022968"/>
    </source>
</evidence>
<protein>
    <submittedName>
        <fullName evidence="7">Uncharacterized protein</fullName>
    </submittedName>
</protein>
<evidence type="ECO:0000313" key="7">
    <source>
        <dbReference type="EMBL" id="CAG9291196.1"/>
    </source>
</evidence>
<keyword evidence="3" id="KW-0735">Signal-anchor</keyword>
<dbReference type="InterPro" id="IPR051292">
    <property type="entry name" value="Xyl/GlcA_transferase"/>
</dbReference>
<dbReference type="Proteomes" id="UP000836788">
    <property type="component" value="Chromosome 6"/>
</dbReference>
<dbReference type="AlphaFoldDB" id="A0A8J9X864"/>
<keyword evidence="6" id="KW-0325">Glycoprotein</keyword>
<accession>A0A8J9X864</accession>
<comment type="subcellular location">
    <subcellularLocation>
        <location evidence="1">Membrane</location>
        <topology evidence="1">Single-pass type II membrane protein</topology>
    </subcellularLocation>
</comment>
<evidence type="ECO:0000256" key="1">
    <source>
        <dbReference type="ARBA" id="ARBA00004606"/>
    </source>
</evidence>
<dbReference type="PANTHER" id="PTHR12270">
    <property type="entry name" value="GLYCOSYLTRANSFERASE-RELATED"/>
    <property type="match status" value="1"/>
</dbReference>
<dbReference type="SUPFAM" id="SSF53448">
    <property type="entry name" value="Nucleotide-diphospho-sugar transferases"/>
    <property type="match status" value="1"/>
</dbReference>
<sequence>MEKCLENTETCIQNNHTYDQYEFSIESSSAPECFPMKEEDVDFTLVTQLSFNRLSMMRQHCERWGDHPISLAIGTTKNLETVQKALSQLGCKNEMITVSLVSDFNSEEEYPVNRLRNLAMSHIKTSHAVIIDADFVLSVGLFEILHMHRATLAADYLNALVIPAFELRKVCEEQTLNCTALHIAMLPHNKDELLKLYRGATEVYSNSSSVTQSNGRGNFHGHASTRYTDWITQPAEQLLPIECVTSDRYEPYLVVRHCRALPPFQKVFVGYGQNKITWLQQVRRAGYKFFQAGEGFVIHLPHRKSVSSVKWKKARLKDRGSVEVEKVAEAFRAWMTEYIPDNSQIPYCS</sequence>
<evidence type="ECO:0000256" key="6">
    <source>
        <dbReference type="ARBA" id="ARBA00023180"/>
    </source>
</evidence>
<evidence type="ECO:0000256" key="2">
    <source>
        <dbReference type="ARBA" id="ARBA00022692"/>
    </source>
</evidence>
<proteinExistence type="predicted"/>
<gene>
    <name evidence="7" type="ORF">PTTT1_LOCUS47188</name>
</gene>
<dbReference type="GO" id="GO:0016020">
    <property type="term" value="C:membrane"/>
    <property type="evidence" value="ECO:0007669"/>
    <property type="project" value="UniProtKB-SubCell"/>
</dbReference>
<dbReference type="GO" id="GO:0015020">
    <property type="term" value="F:glucuronosyltransferase activity"/>
    <property type="evidence" value="ECO:0007669"/>
    <property type="project" value="TreeGrafter"/>
</dbReference>
<dbReference type="GO" id="GO:0042285">
    <property type="term" value="F:xylosyltransferase activity"/>
    <property type="evidence" value="ECO:0007669"/>
    <property type="project" value="TreeGrafter"/>
</dbReference>
<dbReference type="InterPro" id="IPR029044">
    <property type="entry name" value="Nucleotide-diphossugar_trans"/>
</dbReference>
<name>A0A8J9X864_PHATR</name>
<dbReference type="Pfam" id="PF13896">
    <property type="entry name" value="Glyco_transf_49"/>
    <property type="match status" value="1"/>
</dbReference>
<keyword evidence="2" id="KW-0812">Transmembrane</keyword>